<feature type="repeat" description="PPR" evidence="3">
    <location>
        <begin position="271"/>
        <end position="305"/>
    </location>
</feature>
<name>A0A834YH92_TETSI</name>
<reference evidence="4 5" key="1">
    <citation type="submission" date="2020-04" db="EMBL/GenBank/DDBJ databases">
        <title>Plant Genome Project.</title>
        <authorList>
            <person name="Zhang R.-G."/>
        </authorList>
    </citation>
    <scope>NUCLEOTIDE SEQUENCE [LARGE SCALE GENOMIC DNA]</scope>
    <source>
        <strain evidence="4">YNK0</strain>
        <tissue evidence="4">Leaf</tissue>
    </source>
</reference>
<feature type="repeat" description="PPR" evidence="3">
    <location>
        <begin position="476"/>
        <end position="510"/>
    </location>
</feature>
<gene>
    <name evidence="4" type="ORF">HHK36_027261</name>
</gene>
<dbReference type="PROSITE" id="PS51375">
    <property type="entry name" value="PPR"/>
    <property type="match status" value="4"/>
</dbReference>
<accession>A0A834YH92</accession>
<comment type="caution">
    <text evidence="4">The sequence shown here is derived from an EMBL/GenBank/DDBJ whole genome shotgun (WGS) entry which is preliminary data.</text>
</comment>
<keyword evidence="2" id="KW-0677">Repeat</keyword>
<dbReference type="NCBIfam" id="TIGR00756">
    <property type="entry name" value="PPR"/>
    <property type="match status" value="5"/>
</dbReference>
<organism evidence="4 5">
    <name type="scientific">Tetracentron sinense</name>
    <name type="common">Spur-leaf</name>
    <dbReference type="NCBI Taxonomy" id="13715"/>
    <lineage>
        <taxon>Eukaryota</taxon>
        <taxon>Viridiplantae</taxon>
        <taxon>Streptophyta</taxon>
        <taxon>Embryophyta</taxon>
        <taxon>Tracheophyta</taxon>
        <taxon>Spermatophyta</taxon>
        <taxon>Magnoliopsida</taxon>
        <taxon>Trochodendrales</taxon>
        <taxon>Trochodendraceae</taxon>
        <taxon>Tetracentron</taxon>
    </lineage>
</organism>
<feature type="repeat" description="PPR" evidence="3">
    <location>
        <begin position="406"/>
        <end position="440"/>
    </location>
</feature>
<evidence type="ECO:0000313" key="5">
    <source>
        <dbReference type="Proteomes" id="UP000655225"/>
    </source>
</evidence>
<evidence type="ECO:0000256" key="1">
    <source>
        <dbReference type="ARBA" id="ARBA00007626"/>
    </source>
</evidence>
<dbReference type="AlphaFoldDB" id="A0A834YH92"/>
<dbReference type="Pfam" id="PF01535">
    <property type="entry name" value="PPR"/>
    <property type="match status" value="3"/>
</dbReference>
<dbReference type="InterPro" id="IPR002885">
    <property type="entry name" value="PPR_rpt"/>
</dbReference>
<protein>
    <recommendedName>
        <fullName evidence="6">Pentatricopeptide repeat-containing protein</fullName>
    </recommendedName>
</protein>
<comment type="similarity">
    <text evidence="1">Belongs to the PPR family. P subfamily.</text>
</comment>
<keyword evidence="5" id="KW-1185">Reference proteome</keyword>
<dbReference type="Pfam" id="PF13041">
    <property type="entry name" value="PPR_2"/>
    <property type="match status" value="2"/>
</dbReference>
<evidence type="ECO:0008006" key="6">
    <source>
        <dbReference type="Google" id="ProtNLM"/>
    </source>
</evidence>
<sequence>MSLTMVVKYIRHESFLMIQRSKHGALFLSVSANILRFFGPFFLFSSNTRPNFRNPNSLSRNPEMSTNRPINSRVRRRITHEFTYDSDAPSPEVSEILSSDVTTICSLLSESSGQFRNLDDLLKKFKHKMESNLVLGVLMNYRELGRMNTLEFFSWAGLRLGFRFDDSVIEYMADFLGRRKLFDDLKCLLMTVSSSKGQVSCRTFSICIRFLGRQGRIREALCLFKEMQTDFNCVPDNLVFNNMLYVLCKKETSGDLIDAALAIFRRIESPDTFSYSNILVGLCKFGRLESAIDIFYEMGRAGLVPTRSAINILIGELCEMSMKEESIEKVRVADVRRPCTILVPYVGPKSGVIQPATEVFWSVHDSGLLPSAFIINRLILELCRLRKIEDAVKVLKVVENKKLRCVDESYTILIRALCELRQVDEACRLLGWMVSQGLKPKLVVYKSIICLLCKLGSVEEAERLFEIMNKKRCPPDNVTYTALIHAYGRAQNWEAAYGLVVEMLGLGWCPHYHTYSLVDSLLKEHGRVDLSLKLEGKLETQILHKHCKAGQLEAAYEKLSSMVEKGFYPPIYTRDVFERAFQKSGKWKIARELLEKLTEHAQK</sequence>
<evidence type="ECO:0000256" key="2">
    <source>
        <dbReference type="ARBA" id="ARBA00022737"/>
    </source>
</evidence>
<dbReference type="InterPro" id="IPR011990">
    <property type="entry name" value="TPR-like_helical_dom_sf"/>
</dbReference>
<evidence type="ECO:0000313" key="4">
    <source>
        <dbReference type="EMBL" id="KAF8388584.1"/>
    </source>
</evidence>
<proteinExistence type="inferred from homology"/>
<dbReference type="PANTHER" id="PTHR47447:SF17">
    <property type="entry name" value="OS12G0638900 PROTEIN"/>
    <property type="match status" value="1"/>
</dbReference>
<dbReference type="Gene3D" id="1.25.40.10">
    <property type="entry name" value="Tetratricopeptide repeat domain"/>
    <property type="match status" value="4"/>
</dbReference>
<dbReference type="OrthoDB" id="733434at2759"/>
<evidence type="ECO:0000256" key="3">
    <source>
        <dbReference type="PROSITE-ProRule" id="PRU00708"/>
    </source>
</evidence>
<dbReference type="PANTHER" id="PTHR47447">
    <property type="entry name" value="OS03G0856100 PROTEIN"/>
    <property type="match status" value="1"/>
</dbReference>
<dbReference type="OMA" id="TFSICIR"/>
<dbReference type="Proteomes" id="UP000655225">
    <property type="component" value="Unassembled WGS sequence"/>
</dbReference>
<feature type="repeat" description="PPR" evidence="3">
    <location>
        <begin position="441"/>
        <end position="475"/>
    </location>
</feature>
<dbReference type="EMBL" id="JABCRI010000020">
    <property type="protein sequence ID" value="KAF8388584.1"/>
    <property type="molecule type" value="Genomic_DNA"/>
</dbReference>